<name>A0AAD5IM14_ACENE</name>
<dbReference type="AlphaFoldDB" id="A0AAD5IM14"/>
<proteinExistence type="predicted"/>
<evidence type="ECO:0000313" key="3">
    <source>
        <dbReference type="EMBL" id="KAI9164945.1"/>
    </source>
</evidence>
<feature type="region of interest" description="Disordered" evidence="2">
    <location>
        <begin position="1"/>
        <end position="71"/>
    </location>
</feature>
<evidence type="ECO:0000313" key="4">
    <source>
        <dbReference type="Proteomes" id="UP001064489"/>
    </source>
</evidence>
<dbReference type="InterPro" id="IPR051283">
    <property type="entry name" value="Sec_Metabolite_Acyltrans"/>
</dbReference>
<dbReference type="InterPro" id="IPR023213">
    <property type="entry name" value="CAT-like_dom_sf"/>
</dbReference>
<keyword evidence="1" id="KW-0808">Transferase</keyword>
<reference evidence="3" key="2">
    <citation type="submission" date="2023-02" db="EMBL/GenBank/DDBJ databases">
        <authorList>
            <person name="Swenson N.G."/>
            <person name="Wegrzyn J.L."/>
            <person name="Mcevoy S.L."/>
        </authorList>
    </citation>
    <scope>NUCLEOTIDE SEQUENCE</scope>
    <source>
        <strain evidence="3">91603</strain>
        <tissue evidence="3">Leaf</tissue>
    </source>
</reference>
<accession>A0AAD5IM14</accession>
<feature type="compositionally biased region" description="Polar residues" evidence="2">
    <location>
        <begin position="57"/>
        <end position="66"/>
    </location>
</feature>
<dbReference type="PANTHER" id="PTHR31896">
    <property type="entry name" value="FAMILY REGULATORY PROTEIN, PUTATIVE (AFU_ORTHOLOGUE AFUA_3G14730)-RELATED"/>
    <property type="match status" value="1"/>
</dbReference>
<comment type="caution">
    <text evidence="3">The sequence shown here is derived from an EMBL/GenBank/DDBJ whole genome shotgun (WGS) entry which is preliminary data.</text>
</comment>
<dbReference type="Gene3D" id="3.30.559.10">
    <property type="entry name" value="Chloramphenicol acetyltransferase-like domain"/>
    <property type="match status" value="2"/>
</dbReference>
<dbReference type="Proteomes" id="UP001064489">
    <property type="component" value="Chromosome 10"/>
</dbReference>
<dbReference type="GO" id="GO:0016740">
    <property type="term" value="F:transferase activity"/>
    <property type="evidence" value="ECO:0007669"/>
    <property type="project" value="UniProtKB-KW"/>
</dbReference>
<keyword evidence="4" id="KW-1185">Reference proteome</keyword>
<reference evidence="3" key="1">
    <citation type="journal article" date="2022" name="Plant J.">
        <title>Strategies of tolerance reflected in two North American maple genomes.</title>
        <authorList>
            <person name="McEvoy S.L."/>
            <person name="Sezen U.U."/>
            <person name="Trouern-Trend A."/>
            <person name="McMahon S.M."/>
            <person name="Schaberg P.G."/>
            <person name="Yang J."/>
            <person name="Wegrzyn J.L."/>
            <person name="Swenson N.G."/>
        </authorList>
    </citation>
    <scope>NUCLEOTIDE SEQUENCE</scope>
    <source>
        <strain evidence="3">91603</strain>
    </source>
</reference>
<evidence type="ECO:0000256" key="1">
    <source>
        <dbReference type="ARBA" id="ARBA00022679"/>
    </source>
</evidence>
<feature type="compositionally biased region" description="Basic and acidic residues" evidence="2">
    <location>
        <begin position="1"/>
        <end position="11"/>
    </location>
</feature>
<sequence>MLKQTFRDTKNENPNSLQQVEFEVPKKSEKVSPTVDGLDDQDEISVEVEDSAPLSEIRQQPESIATSRPKRDIRKPARYTDMVAYALPVIDGTSKPLLAVQVTELVDGIFIGISINHIVADATSFWHFVNSWSEISRGCELLSKPAPILQRWFLHDKDCPIHLPLFSSEQLNDKYVPPSLEQRVFHFSKENIAKLKAKANAEIGTNKISSFQALLSHFGGSLVRNKFIDDPNQEMKFRVIIGVRPRMNPPLPQHYFGNAFQGGIVTMKAKDLLEQRLRYVALEINKIIAMNTDEKVKDFLESWIENPEVTTIASIQSYTLILIGSTWVDVYGNDFGWGRPVAVRTGPGSKTDGTITVFPGVEQGSIDFDACLSPQTLQGMGNDAEFMDVVTASLDHLSQKNLGE</sequence>
<protein>
    <submittedName>
        <fullName evidence="3">Uncharacterized protein</fullName>
    </submittedName>
</protein>
<organism evidence="3 4">
    <name type="scientific">Acer negundo</name>
    <name type="common">Box elder</name>
    <dbReference type="NCBI Taxonomy" id="4023"/>
    <lineage>
        <taxon>Eukaryota</taxon>
        <taxon>Viridiplantae</taxon>
        <taxon>Streptophyta</taxon>
        <taxon>Embryophyta</taxon>
        <taxon>Tracheophyta</taxon>
        <taxon>Spermatophyta</taxon>
        <taxon>Magnoliopsida</taxon>
        <taxon>eudicotyledons</taxon>
        <taxon>Gunneridae</taxon>
        <taxon>Pentapetalae</taxon>
        <taxon>rosids</taxon>
        <taxon>malvids</taxon>
        <taxon>Sapindales</taxon>
        <taxon>Sapindaceae</taxon>
        <taxon>Hippocastanoideae</taxon>
        <taxon>Acereae</taxon>
        <taxon>Acer</taxon>
    </lineage>
</organism>
<evidence type="ECO:0000256" key="2">
    <source>
        <dbReference type="SAM" id="MobiDB-lite"/>
    </source>
</evidence>
<gene>
    <name evidence="3" type="ORF">LWI28_004804</name>
</gene>
<dbReference type="PANTHER" id="PTHR31896:SF43">
    <property type="entry name" value="PROTEIN ENHANCED PSEUDOMONAS SUSCEPTIBILITY 1"/>
    <property type="match status" value="1"/>
</dbReference>
<feature type="compositionally biased region" description="Acidic residues" evidence="2">
    <location>
        <begin position="37"/>
        <end position="50"/>
    </location>
</feature>
<dbReference type="Pfam" id="PF02458">
    <property type="entry name" value="Transferase"/>
    <property type="match status" value="1"/>
</dbReference>
<dbReference type="EMBL" id="JAJSOW010000105">
    <property type="protein sequence ID" value="KAI9164945.1"/>
    <property type="molecule type" value="Genomic_DNA"/>
</dbReference>